<dbReference type="HOGENOM" id="CLU_027402_6_5_6"/>
<dbReference type="AlphaFoldDB" id="D8MJZ8"/>
<dbReference type="KEGG" id="ebi:EbC_pEb17201430"/>
<name>D8MJZ8_ERWBE</name>
<sequence>MCGATGLSQRRAYRLTGLSLSTCRYEVQRPASDAHLSGRITELALERRRFGYRRIW</sequence>
<proteinExistence type="predicted"/>
<dbReference type="EMBL" id="FP236830">
    <property type="protein sequence ID" value="CAX53596.1"/>
    <property type="molecule type" value="Genomic_DNA"/>
</dbReference>
<gene>
    <name evidence="1" type="ordered locus">EbC_pEb17201430</name>
</gene>
<protein>
    <submittedName>
        <fullName evidence="1">Integrase, catalytic region</fullName>
    </submittedName>
</protein>
<evidence type="ECO:0000313" key="2">
    <source>
        <dbReference type="Proteomes" id="UP000008793"/>
    </source>
</evidence>
<reference evidence="1 2" key="1">
    <citation type="journal article" date="2010" name="BMC Genomics">
        <title>Genome comparison of the epiphytic bacteria Erwinia billingiae and E. tasmaniensis with the pear pathogen E. pyrifoliae.</title>
        <authorList>
            <person name="Kube M."/>
            <person name="Migdoll A.M."/>
            <person name="Gehring I."/>
            <person name="Heitmann K."/>
            <person name="Mayer Y."/>
            <person name="Kuhl H."/>
            <person name="Knaust F."/>
            <person name="Geider K."/>
            <person name="Reinhardt R."/>
        </authorList>
    </citation>
    <scope>NUCLEOTIDE SEQUENCE [LARGE SCALE GENOMIC DNA]</scope>
    <source>
        <strain evidence="1 2">Eb661</strain>
        <plasmid evidence="1">pEB170</plasmid>
    </source>
</reference>
<evidence type="ECO:0000313" key="1">
    <source>
        <dbReference type="EMBL" id="CAX53596.1"/>
    </source>
</evidence>
<organism evidence="2">
    <name type="scientific">Erwinia billingiae (strain Eb661)</name>
    <dbReference type="NCBI Taxonomy" id="634500"/>
    <lineage>
        <taxon>Bacteria</taxon>
        <taxon>Pseudomonadati</taxon>
        <taxon>Pseudomonadota</taxon>
        <taxon>Gammaproteobacteria</taxon>
        <taxon>Enterobacterales</taxon>
        <taxon>Erwiniaceae</taxon>
        <taxon>Erwinia</taxon>
    </lineage>
</organism>
<geneLocation type="plasmid" evidence="1 2">
    <name>pEB170</name>
</geneLocation>
<dbReference type="Proteomes" id="UP000008793">
    <property type="component" value="Plasmid pEB170"/>
</dbReference>
<accession>D8MJZ8</accession>
<keyword evidence="1" id="KW-0614">Plasmid</keyword>
<keyword evidence="2" id="KW-1185">Reference proteome</keyword>